<protein>
    <submittedName>
        <fullName evidence="1">Uncharacterized protein</fullName>
    </submittedName>
</protein>
<sequence length="58" mass="6543">MHSLPILTKQRSILGDLLEIPATFFSPSQPGCNTERWTVGRDVQPSLLILPLDWHKST</sequence>
<dbReference type="AlphaFoldDB" id="A0A485N6F9"/>
<proteinExistence type="predicted"/>
<dbReference type="EMBL" id="CAAGRJ010010522">
    <property type="protein sequence ID" value="VFV27813.1"/>
    <property type="molecule type" value="Genomic_DNA"/>
</dbReference>
<keyword evidence="2" id="KW-1185">Reference proteome</keyword>
<reference evidence="1 2" key="1">
    <citation type="submission" date="2019-01" db="EMBL/GenBank/DDBJ databases">
        <authorList>
            <person name="Alioto T."/>
            <person name="Alioto T."/>
        </authorList>
    </citation>
    <scope>NUCLEOTIDE SEQUENCE [LARGE SCALE GENOMIC DNA]</scope>
</reference>
<evidence type="ECO:0000313" key="2">
    <source>
        <dbReference type="Proteomes" id="UP000386466"/>
    </source>
</evidence>
<name>A0A485N6F9_LYNPA</name>
<gene>
    <name evidence="1" type="ORF">LYPA_23C014669</name>
</gene>
<organism evidence="1 2">
    <name type="scientific">Lynx pardinus</name>
    <name type="common">Iberian lynx</name>
    <name type="synonym">Felis pardina</name>
    <dbReference type="NCBI Taxonomy" id="191816"/>
    <lineage>
        <taxon>Eukaryota</taxon>
        <taxon>Metazoa</taxon>
        <taxon>Chordata</taxon>
        <taxon>Craniata</taxon>
        <taxon>Vertebrata</taxon>
        <taxon>Euteleostomi</taxon>
        <taxon>Mammalia</taxon>
        <taxon>Eutheria</taxon>
        <taxon>Laurasiatheria</taxon>
        <taxon>Carnivora</taxon>
        <taxon>Feliformia</taxon>
        <taxon>Felidae</taxon>
        <taxon>Felinae</taxon>
        <taxon>Lynx</taxon>
    </lineage>
</organism>
<dbReference type="Proteomes" id="UP000386466">
    <property type="component" value="Unassembled WGS sequence"/>
</dbReference>
<evidence type="ECO:0000313" key="1">
    <source>
        <dbReference type="EMBL" id="VFV27813.1"/>
    </source>
</evidence>
<accession>A0A485N6F9</accession>